<evidence type="ECO:0000313" key="1">
    <source>
        <dbReference type="EMBL" id="AVO49106.1"/>
    </source>
</evidence>
<dbReference type="EMBL" id="CP027667">
    <property type="protein sequence ID" value="AVO49106.1"/>
    <property type="molecule type" value="Genomic_DNA"/>
</dbReference>
<name>A0A2R3QBF4_9BURK</name>
<sequence length="114" mass="11978">MAILALGVAAAACSKEAGQPQAVAATSSSAGQARGTNQEHLFAAIEQTYKSRKAKVRLEGSVVHVRMDGDASVTNAGWTDCRVISQLIDKGQTAMLEFPGGNIDCPALFKKVMR</sequence>
<dbReference type="RefSeq" id="WP_106683542.1">
    <property type="nucleotide sequence ID" value="NZ_CP027667.1"/>
</dbReference>
<dbReference type="KEGG" id="mela:C6568_07420"/>
<proteinExistence type="predicted"/>
<dbReference type="AlphaFoldDB" id="A0A2R3QBF4"/>
<accession>A0A2R3QBF4</accession>
<gene>
    <name evidence="1" type="ORF">C6568_07420</name>
</gene>
<organism evidence="1 2">
    <name type="scientific">Melaminivora suipulveris</name>
    <dbReference type="NCBI Taxonomy" id="2109913"/>
    <lineage>
        <taxon>Bacteria</taxon>
        <taxon>Pseudomonadati</taxon>
        <taxon>Pseudomonadota</taxon>
        <taxon>Betaproteobacteria</taxon>
        <taxon>Burkholderiales</taxon>
        <taxon>Comamonadaceae</taxon>
        <taxon>Melaminivora</taxon>
    </lineage>
</organism>
<evidence type="ECO:0000313" key="2">
    <source>
        <dbReference type="Proteomes" id="UP000237925"/>
    </source>
</evidence>
<keyword evidence="2" id="KW-1185">Reference proteome</keyword>
<dbReference type="Proteomes" id="UP000237925">
    <property type="component" value="Chromosome"/>
</dbReference>
<protein>
    <submittedName>
        <fullName evidence="1">Uncharacterized protein</fullName>
    </submittedName>
</protein>
<reference evidence="1 2" key="1">
    <citation type="submission" date="2018-03" db="EMBL/GenBank/DDBJ databases">
        <title>Genome sequencing of Melaminivora sp.</title>
        <authorList>
            <person name="Kim S.-J."/>
            <person name="Heo J."/>
            <person name="Ahn J.-H."/>
            <person name="Kwon S.-W."/>
        </authorList>
    </citation>
    <scope>NUCLEOTIDE SEQUENCE [LARGE SCALE GENOMIC DNA]</scope>
    <source>
        <strain evidence="1 2">SC2-9</strain>
    </source>
</reference>
<dbReference type="OrthoDB" id="8912480at2"/>